<dbReference type="InterPro" id="IPR034088">
    <property type="entry name" value="Pla_a_1-like"/>
</dbReference>
<reference evidence="5" key="1">
    <citation type="submission" date="2025-08" db="UniProtKB">
        <authorList>
            <consortium name="RefSeq"/>
        </authorList>
    </citation>
    <scope>IDENTIFICATION</scope>
    <source>
        <tissue evidence="5">Leaves</tissue>
    </source>
</reference>
<dbReference type="PANTHER" id="PTHR35357">
    <property type="entry name" value="OS02G0537100 PROTEIN"/>
    <property type="match status" value="1"/>
</dbReference>
<dbReference type="GO" id="GO:0005576">
    <property type="term" value="C:extracellular region"/>
    <property type="evidence" value="ECO:0007669"/>
    <property type="project" value="UniProtKB-ARBA"/>
</dbReference>
<comment type="similarity">
    <text evidence="3">Belongs to the PMEI family.</text>
</comment>
<dbReference type="InterPro" id="IPR035513">
    <property type="entry name" value="Invertase/methylesterase_inhib"/>
</dbReference>
<dbReference type="FunCoup" id="A0A2I4HX46">
    <property type="interactions" value="17"/>
</dbReference>
<proteinExistence type="inferred from homology"/>
<sequence length="196" mass="21562">MWHFSHFSFSFCFCCLCIFLVITPHQKSSNIAATSVDIINQTCKTCADESYTVDYIFCLTSLQVIPVSHVSNLHGLALIAMELALRNATNTVSGIKKSLNGTAFDPFALACLENCLELYSGSVRTIVDSIGAFLSEHYVIAKVWLSTVMEAVSTCEEGFAEKKGEVPPLTKENYDLFQLCNIALCIIHLLTPPLPP</sequence>
<evidence type="ECO:0000313" key="5">
    <source>
        <dbReference type="RefSeq" id="XP_018860745.1"/>
    </source>
</evidence>
<dbReference type="SUPFAM" id="SSF101148">
    <property type="entry name" value="Plant invertase/pectin methylesterase inhibitor"/>
    <property type="match status" value="1"/>
</dbReference>
<dbReference type="SMART" id="SM00856">
    <property type="entry name" value="PMEI"/>
    <property type="match status" value="1"/>
</dbReference>
<dbReference type="STRING" id="51240.A0A2I4HX46"/>
<dbReference type="GeneID" id="109022325"/>
<dbReference type="GO" id="GO:0009505">
    <property type="term" value="C:plant-type cell wall"/>
    <property type="evidence" value="ECO:0000318"/>
    <property type="project" value="GO_Central"/>
</dbReference>
<dbReference type="Pfam" id="PF04043">
    <property type="entry name" value="PMEI"/>
    <property type="match status" value="1"/>
</dbReference>
<dbReference type="Gene3D" id="1.20.140.40">
    <property type="entry name" value="Invertase/pectin methylesterase inhibitor family protein"/>
    <property type="match status" value="1"/>
</dbReference>
<dbReference type="GO" id="GO:0009827">
    <property type="term" value="P:plant-type cell wall modification"/>
    <property type="evidence" value="ECO:0000318"/>
    <property type="project" value="GO_Central"/>
</dbReference>
<accession>A0A2I4HX46</accession>
<dbReference type="PANTHER" id="PTHR35357:SF17">
    <property type="entry name" value="PECTINESTERASE INHIBITOR 12"/>
    <property type="match status" value="1"/>
</dbReference>
<evidence type="ECO:0000256" key="1">
    <source>
        <dbReference type="ARBA" id="ARBA00022729"/>
    </source>
</evidence>
<keyword evidence="4" id="KW-1185">Reference proteome</keyword>
<keyword evidence="1" id="KW-0732">Signal</keyword>
<dbReference type="FunFam" id="1.20.140.40:FF:000002">
    <property type="entry name" value="Putative invertase inhibitor"/>
    <property type="match status" value="1"/>
</dbReference>
<gene>
    <name evidence="5" type="primary">LOC109022325</name>
</gene>
<organism evidence="4 5">
    <name type="scientific">Juglans regia</name>
    <name type="common">English walnut</name>
    <dbReference type="NCBI Taxonomy" id="51240"/>
    <lineage>
        <taxon>Eukaryota</taxon>
        <taxon>Viridiplantae</taxon>
        <taxon>Streptophyta</taxon>
        <taxon>Embryophyta</taxon>
        <taxon>Tracheophyta</taxon>
        <taxon>Spermatophyta</taxon>
        <taxon>Magnoliopsida</taxon>
        <taxon>eudicotyledons</taxon>
        <taxon>Gunneridae</taxon>
        <taxon>Pentapetalae</taxon>
        <taxon>rosids</taxon>
        <taxon>fabids</taxon>
        <taxon>Fagales</taxon>
        <taxon>Juglandaceae</taxon>
        <taxon>Juglans</taxon>
    </lineage>
</organism>
<dbReference type="InterPro" id="IPR006501">
    <property type="entry name" value="Pectinesterase_inhib_dom"/>
</dbReference>
<dbReference type="KEGG" id="jre:109022325"/>
<dbReference type="AlphaFoldDB" id="A0A2I4HX46"/>
<dbReference type="OrthoDB" id="1902988at2759"/>
<dbReference type="CDD" id="cd15795">
    <property type="entry name" value="PMEI-Pla_a_1_like"/>
    <property type="match status" value="1"/>
</dbReference>
<dbReference type="GO" id="GO:0004857">
    <property type="term" value="F:enzyme inhibitor activity"/>
    <property type="evidence" value="ECO:0000318"/>
    <property type="project" value="GO_Central"/>
</dbReference>
<keyword evidence="2" id="KW-1015">Disulfide bond</keyword>
<evidence type="ECO:0000256" key="2">
    <source>
        <dbReference type="ARBA" id="ARBA00023157"/>
    </source>
</evidence>
<dbReference type="NCBIfam" id="TIGR01614">
    <property type="entry name" value="PME_inhib"/>
    <property type="match status" value="1"/>
</dbReference>
<evidence type="ECO:0000313" key="4">
    <source>
        <dbReference type="Proteomes" id="UP000235220"/>
    </source>
</evidence>
<dbReference type="Gramene" id="Jr02_12340_p1">
    <property type="protein sequence ID" value="cds.Jr02_12340_p1"/>
    <property type="gene ID" value="Jr02_12340"/>
</dbReference>
<evidence type="ECO:0000256" key="3">
    <source>
        <dbReference type="ARBA" id="ARBA00038471"/>
    </source>
</evidence>
<dbReference type="RefSeq" id="XP_018860745.1">
    <property type="nucleotide sequence ID" value="XM_019005200.2"/>
</dbReference>
<name>A0A2I4HX46_JUGRE</name>
<dbReference type="Proteomes" id="UP000235220">
    <property type="component" value="Chromosome 2"/>
</dbReference>
<protein>
    <submittedName>
        <fullName evidence="5">Invertase inhibitor</fullName>
    </submittedName>
</protein>